<keyword evidence="1" id="KW-1133">Transmembrane helix</keyword>
<name>A0ABU6B3P6_9NOCA</name>
<keyword evidence="1" id="KW-0472">Membrane</keyword>
<accession>A0ABU6B3P6</accession>
<evidence type="ECO:0000313" key="2">
    <source>
        <dbReference type="EMBL" id="MEB3514280.1"/>
    </source>
</evidence>
<protein>
    <submittedName>
        <fullName evidence="2">Uncharacterized protein</fullName>
    </submittedName>
</protein>
<dbReference type="Proteomes" id="UP001348098">
    <property type="component" value="Unassembled WGS sequence"/>
</dbReference>
<feature type="transmembrane region" description="Helical" evidence="1">
    <location>
        <begin position="33"/>
        <end position="50"/>
    </location>
</feature>
<organism evidence="2 3">
    <name type="scientific">Nocardia implantans</name>
    <dbReference type="NCBI Taxonomy" id="3108168"/>
    <lineage>
        <taxon>Bacteria</taxon>
        <taxon>Bacillati</taxon>
        <taxon>Actinomycetota</taxon>
        <taxon>Actinomycetes</taxon>
        <taxon>Mycobacteriales</taxon>
        <taxon>Nocardiaceae</taxon>
        <taxon>Nocardia</taxon>
    </lineage>
</organism>
<comment type="caution">
    <text evidence="2">The sequence shown here is derived from an EMBL/GenBank/DDBJ whole genome shotgun (WGS) entry which is preliminary data.</text>
</comment>
<reference evidence="2 3" key="1">
    <citation type="submission" date="2023-12" db="EMBL/GenBank/DDBJ databases">
        <title>novel species in genus Nocarida.</title>
        <authorList>
            <person name="Li Z."/>
        </authorList>
    </citation>
    <scope>NUCLEOTIDE SEQUENCE [LARGE SCALE GENOMIC DNA]</scope>
    <source>
        <strain evidence="2 3">CDC186</strain>
    </source>
</reference>
<evidence type="ECO:0000256" key="1">
    <source>
        <dbReference type="SAM" id="Phobius"/>
    </source>
</evidence>
<keyword evidence="3" id="KW-1185">Reference proteome</keyword>
<gene>
    <name evidence="2" type="ORF">U3653_30015</name>
</gene>
<proteinExistence type="predicted"/>
<sequence>MVVASIMLIGMLVALVVLLPAWARDYGATLVYFAVLIYAGLALRLLWWGVTTLRARVAQTDE</sequence>
<evidence type="ECO:0000313" key="3">
    <source>
        <dbReference type="Proteomes" id="UP001348098"/>
    </source>
</evidence>
<dbReference type="RefSeq" id="WP_324722491.1">
    <property type="nucleotide sequence ID" value="NZ_JAYKYQ010000017.1"/>
</dbReference>
<dbReference type="EMBL" id="JAYKYQ010000017">
    <property type="protein sequence ID" value="MEB3514280.1"/>
    <property type="molecule type" value="Genomic_DNA"/>
</dbReference>
<keyword evidence="1" id="KW-0812">Transmembrane</keyword>